<evidence type="ECO:0000256" key="5">
    <source>
        <dbReference type="ARBA" id="ARBA00023136"/>
    </source>
</evidence>
<evidence type="ECO:0000313" key="8">
    <source>
        <dbReference type="Proteomes" id="UP000383932"/>
    </source>
</evidence>
<dbReference type="GO" id="GO:0005741">
    <property type="term" value="C:mitochondrial outer membrane"/>
    <property type="evidence" value="ECO:0007669"/>
    <property type="project" value="UniProtKB-SubCell"/>
</dbReference>
<dbReference type="Proteomes" id="UP000383932">
    <property type="component" value="Unassembled WGS sequence"/>
</dbReference>
<comment type="subcellular location">
    <subcellularLocation>
        <location evidence="1">Mitochondrion outer membrane</location>
        <topology evidence="1">Multi-pass membrane protein</topology>
    </subcellularLocation>
</comment>
<dbReference type="InterPro" id="IPR000184">
    <property type="entry name" value="Bac_surfAg_D15"/>
</dbReference>
<keyword evidence="7" id="KW-0687">Ribonucleoprotein</keyword>
<dbReference type="GO" id="GO:0045040">
    <property type="term" value="P:protein insertion into mitochondrial outer membrane"/>
    <property type="evidence" value="ECO:0007669"/>
    <property type="project" value="TreeGrafter"/>
</dbReference>
<protein>
    <submittedName>
        <fullName evidence="7">Small nuclear ribonucleoprotein hPrp3</fullName>
    </submittedName>
</protein>
<dbReference type="GO" id="GO:1990904">
    <property type="term" value="C:ribonucleoprotein complex"/>
    <property type="evidence" value="ECO:0007669"/>
    <property type="project" value="UniProtKB-KW"/>
</dbReference>
<comment type="similarity">
    <text evidence="2">Belongs to the SAM50/omp85 family.</text>
</comment>
<dbReference type="Pfam" id="PF01103">
    <property type="entry name" value="Omp85"/>
    <property type="match status" value="1"/>
</dbReference>
<organism evidence="7 8">
    <name type="scientific">Ceratobasidium theobromae</name>
    <dbReference type="NCBI Taxonomy" id="1582974"/>
    <lineage>
        <taxon>Eukaryota</taxon>
        <taxon>Fungi</taxon>
        <taxon>Dikarya</taxon>
        <taxon>Basidiomycota</taxon>
        <taxon>Agaricomycotina</taxon>
        <taxon>Agaricomycetes</taxon>
        <taxon>Cantharellales</taxon>
        <taxon>Ceratobasidiaceae</taxon>
        <taxon>Ceratobasidium</taxon>
    </lineage>
</organism>
<evidence type="ECO:0000259" key="6">
    <source>
        <dbReference type="Pfam" id="PF01103"/>
    </source>
</evidence>
<comment type="caution">
    <text evidence="7">The sequence shown here is derived from an EMBL/GenBank/DDBJ whole genome shotgun (WGS) entry which is preliminary data.</text>
</comment>
<proteinExistence type="inferred from homology"/>
<feature type="domain" description="Bacterial surface antigen (D15)" evidence="6">
    <location>
        <begin position="167"/>
        <end position="488"/>
    </location>
</feature>
<reference evidence="7 8" key="1">
    <citation type="journal article" date="2019" name="Fungal Biol. Biotechnol.">
        <title>Draft genome sequence of fastidious pathogen Ceratobasidium theobromae, which causes vascular-streak dieback in Theobroma cacao.</title>
        <authorList>
            <person name="Ali S.S."/>
            <person name="Asman A."/>
            <person name="Shao J."/>
            <person name="Firmansyah A.P."/>
            <person name="Susilo A.W."/>
            <person name="Rosmana A."/>
            <person name="McMahon P."/>
            <person name="Junaid M."/>
            <person name="Guest D."/>
            <person name="Kheng T.Y."/>
            <person name="Meinhardt L.W."/>
            <person name="Bailey B.A."/>
        </authorList>
    </citation>
    <scope>NUCLEOTIDE SEQUENCE [LARGE SCALE GENOMIC DNA]</scope>
    <source>
        <strain evidence="7 8">CT2</strain>
    </source>
</reference>
<keyword evidence="4" id="KW-0812">Transmembrane</keyword>
<evidence type="ECO:0000313" key="7">
    <source>
        <dbReference type="EMBL" id="KAB5592902.1"/>
    </source>
</evidence>
<evidence type="ECO:0000256" key="3">
    <source>
        <dbReference type="ARBA" id="ARBA00022452"/>
    </source>
</evidence>
<dbReference type="PANTHER" id="PTHR12815:SF18">
    <property type="entry name" value="SORTING AND ASSEMBLY MACHINERY COMPONENT 50 HOMOLOG"/>
    <property type="match status" value="1"/>
</dbReference>
<dbReference type="EMBL" id="SSOP01000051">
    <property type="protein sequence ID" value="KAB5592902.1"/>
    <property type="molecule type" value="Genomic_DNA"/>
</dbReference>
<dbReference type="PANTHER" id="PTHR12815">
    <property type="entry name" value="SORTING AND ASSEMBLY MACHINERY SAMM50 PROTEIN FAMILY MEMBER"/>
    <property type="match status" value="1"/>
</dbReference>
<evidence type="ECO:0000256" key="4">
    <source>
        <dbReference type="ARBA" id="ARBA00022692"/>
    </source>
</evidence>
<name>A0A5N5QM84_9AGAM</name>
<keyword evidence="8" id="KW-1185">Reference proteome</keyword>
<keyword evidence="5" id="KW-0472">Membrane</keyword>
<dbReference type="OrthoDB" id="1724197at2759"/>
<evidence type="ECO:0000256" key="2">
    <source>
        <dbReference type="ARBA" id="ARBA00010913"/>
    </source>
</evidence>
<sequence length="489" mass="52962">MSPAGEPNSEGTDKLRNWQEERLERKLRSEYESYVKNLTELIHDSANTPARITSVQIEGTPNTRTSFLASIVNRHIPSSGLTSALGPQETLINALHTSRSITAALNSTGIFASVTPTLEASSSPFAAPHDYALHFRVRERGRFFLKSSTDVGSNNDGSASVTARIRNAFGGAETIESAVAFGTNTTRSGHLQCEWPVVVGTGELGSNGDGGVRGELSVFGLERDATWYASVREGVKGFRACLRGHSLLGAHELAYEAAIRHINELSPGASLSIRQFAGYTSKSSISHTLTRDTRDSPLQGTRGSYLRYFQELAGLGGDASFLKSETDSRISRALWGGYTISFSARSGFLYPLYDRPSLFNDRFQLGGPTSVRMFRANAMGPRDGKDSVGGEMYWATGASIIGPIPRRPHWPLKTHMFINVGRLDSYNTEYPLVGQIVRSLTTPSISAGVGLVYMLNPVRVELNFGVPIAASVSDGVRKGIQVGIGMDFL</sequence>
<dbReference type="Gene3D" id="2.40.160.50">
    <property type="entry name" value="membrane protein fhac: a member of the omp85/tpsb transporter family"/>
    <property type="match status" value="1"/>
</dbReference>
<gene>
    <name evidence="7" type="ORF">CTheo_3691</name>
</gene>
<dbReference type="InterPro" id="IPR039910">
    <property type="entry name" value="D15-like"/>
</dbReference>
<dbReference type="AlphaFoldDB" id="A0A5N5QM84"/>
<evidence type="ECO:0000256" key="1">
    <source>
        <dbReference type="ARBA" id="ARBA00004374"/>
    </source>
</evidence>
<accession>A0A5N5QM84</accession>
<keyword evidence="3" id="KW-1134">Transmembrane beta strand</keyword>